<dbReference type="Gene3D" id="1.25.10.10">
    <property type="entry name" value="Leucine-rich Repeat Variant"/>
    <property type="match status" value="3"/>
</dbReference>
<feature type="region of interest" description="Disordered" evidence="3">
    <location>
        <begin position="782"/>
        <end position="855"/>
    </location>
</feature>
<gene>
    <name evidence="4" type="ORF">Prudu_002887</name>
</gene>
<name>A0A4Y1QRV3_PRUDU</name>
<evidence type="ECO:0000256" key="2">
    <source>
        <dbReference type="PROSITE-ProRule" id="PRU00259"/>
    </source>
</evidence>
<accession>A0A4Y1QRV3</accession>
<keyword evidence="1" id="KW-0677">Repeat</keyword>
<feature type="compositionally biased region" description="Pro residues" evidence="3">
    <location>
        <begin position="794"/>
        <end position="807"/>
    </location>
</feature>
<feature type="repeat" description="ARM" evidence="2">
    <location>
        <begin position="143"/>
        <end position="185"/>
    </location>
</feature>
<feature type="compositionally biased region" description="Low complexity" evidence="3">
    <location>
        <begin position="782"/>
        <end position="793"/>
    </location>
</feature>
<reference evidence="4" key="1">
    <citation type="journal article" date="2019" name="Science">
        <title>Mutation of a bHLH transcription factor allowed almond domestication.</title>
        <authorList>
            <person name="Sanchez-Perez R."/>
            <person name="Pavan S."/>
            <person name="Mazzeo R."/>
            <person name="Moldovan C."/>
            <person name="Aiese Cigliano R."/>
            <person name="Del Cueto J."/>
            <person name="Ricciardi F."/>
            <person name="Lotti C."/>
            <person name="Ricciardi L."/>
            <person name="Dicenta F."/>
            <person name="Lopez-Marques R.L."/>
            <person name="Lindberg Moller B."/>
        </authorList>
    </citation>
    <scope>NUCLEOTIDE SEQUENCE</scope>
</reference>
<dbReference type="Pfam" id="PF00514">
    <property type="entry name" value="Arm"/>
    <property type="match status" value="1"/>
</dbReference>
<dbReference type="EMBL" id="AP019297">
    <property type="protein sequence ID" value="BBG94570.1"/>
    <property type="molecule type" value="Genomic_DNA"/>
</dbReference>
<feature type="repeat" description="ARM" evidence="2">
    <location>
        <begin position="100"/>
        <end position="144"/>
    </location>
</feature>
<dbReference type="PANTHER" id="PTHR47451:SF1">
    <property type="entry name" value="ARM REPEAT SUPERFAMILY PROTEIN"/>
    <property type="match status" value="1"/>
</dbReference>
<dbReference type="SUPFAM" id="SSF48371">
    <property type="entry name" value="ARM repeat"/>
    <property type="match status" value="2"/>
</dbReference>
<dbReference type="PROSITE" id="PS50176">
    <property type="entry name" value="ARM_REPEAT"/>
    <property type="match status" value="3"/>
</dbReference>
<feature type="repeat" description="ARM" evidence="2">
    <location>
        <begin position="693"/>
        <end position="735"/>
    </location>
</feature>
<dbReference type="InterPro" id="IPR000225">
    <property type="entry name" value="Armadillo"/>
</dbReference>
<organism evidence="4">
    <name type="scientific">Prunus dulcis</name>
    <name type="common">Almond</name>
    <name type="synonym">Amygdalus dulcis</name>
    <dbReference type="NCBI Taxonomy" id="3755"/>
    <lineage>
        <taxon>Eukaryota</taxon>
        <taxon>Viridiplantae</taxon>
        <taxon>Streptophyta</taxon>
        <taxon>Embryophyta</taxon>
        <taxon>Tracheophyta</taxon>
        <taxon>Spermatophyta</taxon>
        <taxon>Magnoliopsida</taxon>
        <taxon>eudicotyledons</taxon>
        <taxon>Gunneridae</taxon>
        <taxon>Pentapetalae</taxon>
        <taxon>rosids</taxon>
        <taxon>fabids</taxon>
        <taxon>Rosales</taxon>
        <taxon>Rosaceae</taxon>
        <taxon>Amygdaloideae</taxon>
        <taxon>Amygdaleae</taxon>
        <taxon>Prunus</taxon>
    </lineage>
</organism>
<sequence>MEDTEEIKSSSLGDGYVALFIRMLGLDHDSLDREQAVVALWKYSLGGKKCVDAIMQFPGCINLIVNLLRSDASSTCEAAAGLLRSISLVNVYRDVVAQSGAIEEITGLLNRPSLSPEVKEQAISALWNLSVDEKFRLKIANSDVLPLLVKSMDDEDIKLKEAAGGVLANLALSHFNHSIMVEAGVIPKLAKLLRTDIEGSKVIRKEARNALLELCKDEYYRILIVEEGLVPVPMIGAAAYKSFRPGLYSWPRLPDGTEIEQTSKTPSRFGASELLLGLNVDDKNVNIEEAKMNAIVGRTQQQFLARIGAIELEDEMNQSEVTTGKRLTLLPWMDGVARLVLILGLEDESAIARAAESIADTSINEHIRIAFKEAGAVKPLVQHLDSKNDAVVLAVTQALEKLSVSNGVCQIIEAEGVIDPLINVLKQPKIPEILMEKTLDILARILDPSKEMKSKFYDGPVNGSKEGSAAPITADAAHKCVSKTNSRESVLDFGVIAHLVEILKTPTPRLQRKAASILEFCTVIDPRMETIISVDVESGLDVVFQQKILEDMESEVVNQQPEKYALEVEEAGLAISAASRLFTKLLDSENFCQKIDSAHFTKLLCDILESNIPLNNKDWVAACLVKLGSLSGPRLSFEDPINMEVTLYETIPRLMEQIKTSFSPEAKEAAVVELNRIISEGVVDSTQAIASEGGIFPLVKLIEEGSERAIDACLAIMYNLSMDSENHSAIVAAGAVPTTVDPGTSFAEDSTYMRRQCQTLPPPTMSGLSSCLSLTKNLVHASLSNNNNNNNGSLPPPPPLQANPTKPPLSSRNQTPTALPRKKQKNQPQRKPRQPSVIAIERAIGGGRFRDADPRDLEEQKNAKFDMSMMNFPSKFEGPVEKKLRETGEWITNKTERGFRLSGKKILKFVFLWLLPIWSFSLLVASGTIKLNSPFINDLIIIFGNKTIYSHGVRAGSCWKIKPSWVGGMWQELEESKMHVQTDCSAASFISEALIFLGPAMPKAKALLLLHHQLLRNYCLNIF</sequence>
<feature type="compositionally biased region" description="Basic residues" evidence="3">
    <location>
        <begin position="820"/>
        <end position="833"/>
    </location>
</feature>
<protein>
    <submittedName>
        <fullName evidence="4">ARM repeat superfamily protein</fullName>
    </submittedName>
</protein>
<dbReference type="InterPro" id="IPR016024">
    <property type="entry name" value="ARM-type_fold"/>
</dbReference>
<evidence type="ECO:0000313" key="4">
    <source>
        <dbReference type="EMBL" id="BBG94570.1"/>
    </source>
</evidence>
<dbReference type="AlphaFoldDB" id="A0A4Y1QRV3"/>
<proteinExistence type="predicted"/>
<dbReference type="SMART" id="SM00185">
    <property type="entry name" value="ARM"/>
    <property type="match status" value="9"/>
</dbReference>
<evidence type="ECO:0000256" key="1">
    <source>
        <dbReference type="ARBA" id="ARBA00022737"/>
    </source>
</evidence>
<dbReference type="InterPro" id="IPR011989">
    <property type="entry name" value="ARM-like"/>
</dbReference>
<dbReference type="PANTHER" id="PTHR47451">
    <property type="entry name" value="ARM REPEAT SUPERFAMILY PROTEIN"/>
    <property type="match status" value="1"/>
</dbReference>
<evidence type="ECO:0000256" key="3">
    <source>
        <dbReference type="SAM" id="MobiDB-lite"/>
    </source>
</evidence>